<dbReference type="InterPro" id="IPR051910">
    <property type="entry name" value="ComF/GntX_DNA_util-trans"/>
</dbReference>
<evidence type="ECO:0000256" key="1">
    <source>
        <dbReference type="ARBA" id="ARBA00008007"/>
    </source>
</evidence>
<protein>
    <submittedName>
        <fullName evidence="3">ComF family protein</fullName>
    </submittedName>
</protein>
<dbReference type="Gene3D" id="3.40.50.2020">
    <property type="match status" value="1"/>
</dbReference>
<dbReference type="CDD" id="cd06223">
    <property type="entry name" value="PRTases_typeI"/>
    <property type="match status" value="1"/>
</dbReference>
<dbReference type="PANTHER" id="PTHR47505">
    <property type="entry name" value="DNA UTILIZATION PROTEIN YHGH"/>
    <property type="match status" value="1"/>
</dbReference>
<dbReference type="InterPro" id="IPR000836">
    <property type="entry name" value="PRTase_dom"/>
</dbReference>
<accession>A0ABW1LR79</accession>
<dbReference type="Proteomes" id="UP001596135">
    <property type="component" value="Unassembled WGS sequence"/>
</dbReference>
<evidence type="ECO:0000259" key="2">
    <source>
        <dbReference type="Pfam" id="PF00156"/>
    </source>
</evidence>
<dbReference type="Pfam" id="PF00156">
    <property type="entry name" value="Pribosyltran"/>
    <property type="match status" value="1"/>
</dbReference>
<comment type="caution">
    <text evidence="3">The sequence shown here is derived from an EMBL/GenBank/DDBJ whole genome shotgun (WGS) entry which is preliminary data.</text>
</comment>
<comment type="similarity">
    <text evidence="1">Belongs to the ComF/GntX family.</text>
</comment>
<dbReference type="InterPro" id="IPR029057">
    <property type="entry name" value="PRTase-like"/>
</dbReference>
<proteinExistence type="inferred from homology"/>
<gene>
    <name evidence="3" type="ORF">ACFPYL_21290</name>
</gene>
<reference evidence="4" key="1">
    <citation type="journal article" date="2019" name="Int. J. Syst. Evol. Microbiol.">
        <title>The Global Catalogue of Microorganisms (GCM) 10K type strain sequencing project: providing services to taxonomists for standard genome sequencing and annotation.</title>
        <authorList>
            <consortium name="The Broad Institute Genomics Platform"/>
            <consortium name="The Broad Institute Genome Sequencing Center for Infectious Disease"/>
            <person name="Wu L."/>
            <person name="Ma J."/>
        </authorList>
    </citation>
    <scope>NUCLEOTIDE SEQUENCE [LARGE SCALE GENOMIC DNA]</scope>
    <source>
        <strain evidence="4">CCUG 54522</strain>
    </source>
</reference>
<dbReference type="SUPFAM" id="SSF53271">
    <property type="entry name" value="PRTase-like"/>
    <property type="match status" value="1"/>
</dbReference>
<organism evidence="3 4">
    <name type="scientific">Nocardioides hankookensis</name>
    <dbReference type="NCBI Taxonomy" id="443157"/>
    <lineage>
        <taxon>Bacteria</taxon>
        <taxon>Bacillati</taxon>
        <taxon>Actinomycetota</taxon>
        <taxon>Actinomycetes</taxon>
        <taxon>Propionibacteriales</taxon>
        <taxon>Nocardioidaceae</taxon>
        <taxon>Nocardioides</taxon>
    </lineage>
</organism>
<evidence type="ECO:0000313" key="4">
    <source>
        <dbReference type="Proteomes" id="UP001596135"/>
    </source>
</evidence>
<evidence type="ECO:0000313" key="3">
    <source>
        <dbReference type="EMBL" id="MFC6045633.1"/>
    </source>
</evidence>
<dbReference type="EMBL" id="JBHSRJ010000009">
    <property type="protein sequence ID" value="MFC6045633.1"/>
    <property type="molecule type" value="Genomic_DNA"/>
</dbReference>
<feature type="domain" description="Phosphoribosyltransferase" evidence="2">
    <location>
        <begin position="186"/>
        <end position="233"/>
    </location>
</feature>
<dbReference type="RefSeq" id="WP_379159191.1">
    <property type="nucleotide sequence ID" value="NZ_JBHSRJ010000009.1"/>
</dbReference>
<dbReference type="PANTHER" id="PTHR47505:SF1">
    <property type="entry name" value="DNA UTILIZATION PROTEIN YHGH"/>
    <property type="match status" value="1"/>
</dbReference>
<keyword evidence="4" id="KW-1185">Reference proteome</keyword>
<sequence>MRHHPWDELADAAADLLLGGRCAGCAHPGRVLCPACAAALPTDARPAWPDPVPAGLVPPWAAAEYADAVRGLVVGHKERRLVALRDPLARLLAQAVAAALADLPDGPVVLVPVPSRPGVVRGRGYDPTGRLTAGAASRLRRTGADAIALPMLRVRRGSVDQAGLDAGERARNLAGSMHCPTELLRRLAARRDRARIVVCDDVVTTGVTLREAQRALEAVGLEVAAAAAVAATRRRIPTGGPSPLSSADPED</sequence>
<name>A0ABW1LR79_9ACTN</name>